<dbReference type="InterPro" id="IPR037228">
    <property type="entry name" value="PhtA_dom_sf"/>
</dbReference>
<dbReference type="Pfam" id="PF04270">
    <property type="entry name" value="Strep_his_triad"/>
    <property type="match status" value="5"/>
</dbReference>
<dbReference type="PROSITE" id="PS51257">
    <property type="entry name" value="PROKAR_LIPOPROTEIN"/>
    <property type="match status" value="1"/>
</dbReference>
<name>A0A2S0KNC7_9FIRM</name>
<feature type="compositionally biased region" description="Basic and acidic residues" evidence="1">
    <location>
        <begin position="763"/>
        <end position="797"/>
    </location>
</feature>
<sequence length="806" mass="90779">MRNLFKKASSFALATIIALTASGCNFFNNDKMKEQVTNNTNKNIESTLENNKNSKLNNKSSDAEARKRAKEIAEKAKAKVEKNTVSNKRIAAEQLKAEETIKKVESLTTKEISKMSARELLSLLYSLPESRRHTEADGLVFDPAEISQDTGRGFVIPHGDHYHLIPYNLLSELELMASKAVLAEKFGQTQGTSNSPASKKAYPKDPLAGRGNSCTGPNCGTQKPNDKKDNKNNNSSEHKGNSQKVFSPEEIRKAKAAGKYTTDDGYIFSPYDIIEDLGNAYMIPHMGHLHYIPKKDLSKAELKAAEDFLAGKGHTETKPQTGSDQPKPTEPKKPNTEKPNPQKPNPQKPNVPEDNKNNQETKAQRLLKELYASPVSKRYQESDGLVFDPQFAKAVKVGDKLIGYRIPHGDHEHVVMLKSLSELEIEATKAVLAEKAAGTAKNYPQDPNFFSNGYDKLDPNWDKSDDKDDDSNSNEKEESKTLADLIPEPGKIEKLPKGMDGKAYDTDDGYVFSAESITSVTTDGLIAEHHGHTHYVPFNELEDSELIAAKKYVNENLDKISDQTKTELSEEEIQARLDMASLINAVPKKDLILKGNMLIIPHGDHSHSRDIREYKLVYEMSDFEDEDEYESHVITFKMNKVKQKYDFDPKVEVYNIGSVIYVFKDNKTLEKISLNDIELSSNIMPENIEFKDTRSAKRKEADEKKFKLAEHYGVTFNRVNSSFLFIDNMYRIKLADGSEIKVKYEDVFSEKAEDDEIDESKDVEDNKSTEDNEITEDNKKTEENKENDKEDNKKGLEGLESLFGIN</sequence>
<organism evidence="3 4">
    <name type="scientific">Fastidiosipila sanguinis</name>
    <dbReference type="NCBI Taxonomy" id="236753"/>
    <lineage>
        <taxon>Bacteria</taxon>
        <taxon>Bacillati</taxon>
        <taxon>Bacillota</taxon>
        <taxon>Clostridia</taxon>
        <taxon>Eubacteriales</taxon>
        <taxon>Oscillospiraceae</taxon>
        <taxon>Fastidiosipila</taxon>
    </lineage>
</organism>
<feature type="compositionally biased region" description="Polar residues" evidence="1">
    <location>
        <begin position="187"/>
        <end position="197"/>
    </location>
</feature>
<feature type="compositionally biased region" description="Basic and acidic residues" evidence="1">
    <location>
        <begin position="327"/>
        <end position="336"/>
    </location>
</feature>
<feature type="signal peptide" evidence="2">
    <location>
        <begin position="1"/>
        <end position="23"/>
    </location>
</feature>
<dbReference type="SUPFAM" id="SSF142887">
    <property type="entry name" value="PhtA domain-like"/>
    <property type="match status" value="4"/>
</dbReference>
<evidence type="ECO:0000313" key="3">
    <source>
        <dbReference type="EMBL" id="AVM42541.1"/>
    </source>
</evidence>
<protein>
    <recommendedName>
        <fullName evidence="5">Pneumococcal-type histidine triad protein</fullName>
    </recommendedName>
</protein>
<dbReference type="InterPro" id="IPR023832">
    <property type="entry name" value="His_triad_protein"/>
</dbReference>
<proteinExistence type="predicted"/>
<feature type="region of interest" description="Disordered" evidence="1">
    <location>
        <begin position="187"/>
        <end position="249"/>
    </location>
</feature>
<dbReference type="EMBL" id="CP027226">
    <property type="protein sequence ID" value="AVM42541.1"/>
    <property type="molecule type" value="Genomic_DNA"/>
</dbReference>
<dbReference type="Gene3D" id="3.10.50.90">
    <property type="match status" value="4"/>
</dbReference>
<dbReference type="InterPro" id="IPR006270">
    <property type="entry name" value="Strep_his_triad_rpt"/>
</dbReference>
<feature type="chain" id="PRO_5038511608" description="Pneumococcal-type histidine triad protein" evidence="2">
    <location>
        <begin position="24"/>
        <end position="806"/>
    </location>
</feature>
<evidence type="ECO:0000313" key="4">
    <source>
        <dbReference type="Proteomes" id="UP000237947"/>
    </source>
</evidence>
<feature type="compositionally biased region" description="Polar residues" evidence="1">
    <location>
        <begin position="212"/>
        <end position="223"/>
    </location>
</feature>
<accession>A0A2S0KNC7</accession>
<feature type="region of interest" description="Disordered" evidence="1">
    <location>
        <begin position="441"/>
        <end position="485"/>
    </location>
</feature>
<keyword evidence="2" id="KW-0732">Signal</keyword>
<evidence type="ECO:0008006" key="5">
    <source>
        <dbReference type="Google" id="ProtNLM"/>
    </source>
</evidence>
<dbReference type="KEGG" id="fsa:C5Q98_04600"/>
<feature type="compositionally biased region" description="Acidic residues" evidence="1">
    <location>
        <begin position="752"/>
        <end position="762"/>
    </location>
</feature>
<dbReference type="OrthoDB" id="3264350at2"/>
<evidence type="ECO:0000256" key="2">
    <source>
        <dbReference type="SAM" id="SignalP"/>
    </source>
</evidence>
<reference evidence="4" key="1">
    <citation type="submission" date="2018-02" db="EMBL/GenBank/DDBJ databases">
        <authorList>
            <person name="Holder M.E."/>
            <person name="Ajami N.J."/>
            <person name="Petrosino J.F."/>
        </authorList>
    </citation>
    <scope>NUCLEOTIDE SEQUENCE [LARGE SCALE GENOMIC DNA]</scope>
    <source>
        <strain evidence="4">CCUG 47711</strain>
    </source>
</reference>
<dbReference type="NCBIfam" id="TIGR01363">
    <property type="entry name" value="strep_his_triad"/>
    <property type="match status" value="3"/>
</dbReference>
<evidence type="ECO:0000256" key="1">
    <source>
        <dbReference type="SAM" id="MobiDB-lite"/>
    </source>
</evidence>
<feature type="compositionally biased region" description="Basic and acidic residues" evidence="1">
    <location>
        <begin position="455"/>
        <end position="466"/>
    </location>
</feature>
<dbReference type="RefSeq" id="WP_106012497.1">
    <property type="nucleotide sequence ID" value="NZ_CP027226.1"/>
</dbReference>
<keyword evidence="4" id="KW-1185">Reference proteome</keyword>
<feature type="region of interest" description="Disordered" evidence="1">
    <location>
        <begin position="751"/>
        <end position="806"/>
    </location>
</feature>
<dbReference type="AlphaFoldDB" id="A0A2S0KNC7"/>
<gene>
    <name evidence="3" type="ORF">C5Q98_04600</name>
</gene>
<feature type="compositionally biased region" description="Basic and acidic residues" evidence="1">
    <location>
        <begin position="224"/>
        <end position="240"/>
    </location>
</feature>
<dbReference type="Proteomes" id="UP000237947">
    <property type="component" value="Chromosome"/>
</dbReference>
<feature type="region of interest" description="Disordered" evidence="1">
    <location>
        <begin position="309"/>
        <end position="358"/>
    </location>
</feature>